<dbReference type="EC" id="2.10.1.1" evidence="6"/>
<dbReference type="PROSITE" id="PS01079">
    <property type="entry name" value="MOCF_BIOSYNTHESIS_2"/>
    <property type="match status" value="1"/>
</dbReference>
<comment type="similarity">
    <text evidence="3 6">Belongs to the MoeA family.</text>
</comment>
<dbReference type="InterPro" id="IPR036425">
    <property type="entry name" value="MoaB/Mog-like_dom_sf"/>
</dbReference>
<dbReference type="OrthoDB" id="9804758at2"/>
<dbReference type="PANTHER" id="PTHR10192:SF5">
    <property type="entry name" value="GEPHYRIN"/>
    <property type="match status" value="1"/>
</dbReference>
<dbReference type="UniPathway" id="UPA00344"/>
<dbReference type="PANTHER" id="PTHR10192">
    <property type="entry name" value="MOLYBDOPTERIN BIOSYNTHESIS PROTEIN"/>
    <property type="match status" value="1"/>
</dbReference>
<proteinExistence type="inferred from homology"/>
<dbReference type="InterPro" id="IPR036135">
    <property type="entry name" value="MoeA_linker/N_sf"/>
</dbReference>
<keyword evidence="9" id="KW-1185">Reference proteome</keyword>
<evidence type="ECO:0000259" key="7">
    <source>
        <dbReference type="SMART" id="SM00852"/>
    </source>
</evidence>
<organism evidence="8 9">
    <name type="scientific">Stappia indica</name>
    <dbReference type="NCBI Taxonomy" id="538381"/>
    <lineage>
        <taxon>Bacteria</taxon>
        <taxon>Pseudomonadati</taxon>
        <taxon>Pseudomonadota</taxon>
        <taxon>Alphaproteobacteria</taxon>
        <taxon>Hyphomicrobiales</taxon>
        <taxon>Stappiaceae</taxon>
        <taxon>Stappia</taxon>
    </lineage>
</organism>
<dbReference type="InterPro" id="IPR038987">
    <property type="entry name" value="MoeA-like"/>
</dbReference>
<dbReference type="NCBIfam" id="NF045515">
    <property type="entry name" value="Glp_gephyrin"/>
    <property type="match status" value="1"/>
</dbReference>
<dbReference type="Pfam" id="PF03454">
    <property type="entry name" value="MoeA_C"/>
    <property type="match status" value="1"/>
</dbReference>
<dbReference type="InterPro" id="IPR005111">
    <property type="entry name" value="MoeA_C_domain_IV"/>
</dbReference>
<evidence type="ECO:0000256" key="1">
    <source>
        <dbReference type="ARBA" id="ARBA00002901"/>
    </source>
</evidence>
<comment type="catalytic activity">
    <reaction evidence="5">
        <text>adenylyl-molybdopterin + molybdate = Mo-molybdopterin + AMP + H(+)</text>
        <dbReference type="Rhea" id="RHEA:35047"/>
        <dbReference type="ChEBI" id="CHEBI:15378"/>
        <dbReference type="ChEBI" id="CHEBI:36264"/>
        <dbReference type="ChEBI" id="CHEBI:62727"/>
        <dbReference type="ChEBI" id="CHEBI:71302"/>
        <dbReference type="ChEBI" id="CHEBI:456215"/>
        <dbReference type="EC" id="2.10.1.1"/>
    </reaction>
</comment>
<dbReference type="GO" id="GO:0005829">
    <property type="term" value="C:cytosol"/>
    <property type="evidence" value="ECO:0007669"/>
    <property type="project" value="TreeGrafter"/>
</dbReference>
<dbReference type="InterPro" id="IPR036688">
    <property type="entry name" value="MoeA_C_domain_IV_sf"/>
</dbReference>
<dbReference type="InterPro" id="IPR005110">
    <property type="entry name" value="MoeA_linker/N"/>
</dbReference>
<dbReference type="CDD" id="cd00887">
    <property type="entry name" value="MoeA"/>
    <property type="match status" value="1"/>
</dbReference>
<dbReference type="RefSeq" id="WP_097174703.1">
    <property type="nucleotide sequence ID" value="NZ_OBML01000004.1"/>
</dbReference>
<name>A0A285SAB1_9HYPH</name>
<dbReference type="SUPFAM" id="SSF53218">
    <property type="entry name" value="Molybdenum cofactor biosynthesis proteins"/>
    <property type="match status" value="1"/>
</dbReference>
<dbReference type="GO" id="GO:0061599">
    <property type="term" value="F:molybdopterin molybdotransferase activity"/>
    <property type="evidence" value="ECO:0007669"/>
    <property type="project" value="UniProtKB-UniRule"/>
</dbReference>
<protein>
    <recommendedName>
        <fullName evidence="6">Molybdopterin molybdenumtransferase</fullName>
        <ecNumber evidence="6">2.10.1.1</ecNumber>
    </recommendedName>
</protein>
<reference evidence="8 9" key="1">
    <citation type="submission" date="2017-08" db="EMBL/GenBank/DDBJ databases">
        <authorList>
            <person name="de Groot N.N."/>
        </authorList>
    </citation>
    <scope>NUCLEOTIDE SEQUENCE [LARGE SCALE GENOMIC DNA]</scope>
    <source>
        <strain evidence="8 9">USBA 352</strain>
    </source>
</reference>
<dbReference type="GO" id="GO:0006777">
    <property type="term" value="P:Mo-molybdopterin cofactor biosynthetic process"/>
    <property type="evidence" value="ECO:0007669"/>
    <property type="project" value="UniProtKB-UniRule"/>
</dbReference>
<dbReference type="Gene3D" id="3.90.105.10">
    <property type="entry name" value="Molybdopterin biosynthesis moea protein, domain 2"/>
    <property type="match status" value="1"/>
</dbReference>
<comment type="cofactor">
    <cofactor evidence="6">
        <name>Mg(2+)</name>
        <dbReference type="ChEBI" id="CHEBI:18420"/>
    </cofactor>
</comment>
<dbReference type="Pfam" id="PF03453">
    <property type="entry name" value="MoeA_N"/>
    <property type="match status" value="1"/>
</dbReference>
<keyword evidence="6" id="KW-0808">Transferase</keyword>
<accession>A0A285SAB1</accession>
<dbReference type="EMBL" id="OBML01000004">
    <property type="protein sequence ID" value="SOC04337.1"/>
    <property type="molecule type" value="Genomic_DNA"/>
</dbReference>
<comment type="pathway">
    <text evidence="2 6">Cofactor biosynthesis; molybdopterin biosynthesis.</text>
</comment>
<dbReference type="SUPFAM" id="SSF63867">
    <property type="entry name" value="MoeA C-terminal domain-like"/>
    <property type="match status" value="1"/>
</dbReference>
<evidence type="ECO:0000313" key="8">
    <source>
        <dbReference type="EMBL" id="SOC04337.1"/>
    </source>
</evidence>
<keyword evidence="6" id="KW-0500">Molybdenum</keyword>
<evidence type="ECO:0000313" key="9">
    <source>
        <dbReference type="Proteomes" id="UP000219331"/>
    </source>
</evidence>
<dbReference type="STRING" id="538381.GCA_001696535_00027"/>
<dbReference type="Gene3D" id="2.170.190.11">
    <property type="entry name" value="Molybdopterin biosynthesis moea protein, domain 3"/>
    <property type="match status" value="1"/>
</dbReference>
<keyword evidence="6" id="KW-0479">Metal-binding</keyword>
<evidence type="ECO:0000256" key="5">
    <source>
        <dbReference type="ARBA" id="ARBA00047317"/>
    </source>
</evidence>
<dbReference type="NCBIfam" id="TIGR00177">
    <property type="entry name" value="molyb_syn"/>
    <property type="match status" value="1"/>
</dbReference>
<dbReference type="Proteomes" id="UP000219331">
    <property type="component" value="Unassembled WGS sequence"/>
</dbReference>
<evidence type="ECO:0000256" key="3">
    <source>
        <dbReference type="ARBA" id="ARBA00010763"/>
    </source>
</evidence>
<dbReference type="SUPFAM" id="SSF63882">
    <property type="entry name" value="MoeA N-terminal region -like"/>
    <property type="match status" value="1"/>
</dbReference>
<dbReference type="GO" id="GO:0046872">
    <property type="term" value="F:metal ion binding"/>
    <property type="evidence" value="ECO:0007669"/>
    <property type="project" value="UniProtKB-UniRule"/>
</dbReference>
<dbReference type="Gene3D" id="3.40.980.10">
    <property type="entry name" value="MoaB/Mog-like domain"/>
    <property type="match status" value="1"/>
</dbReference>
<keyword evidence="6" id="KW-0460">Magnesium</keyword>
<feature type="domain" description="MoaB/Mog" evidence="7">
    <location>
        <begin position="198"/>
        <end position="335"/>
    </location>
</feature>
<evidence type="ECO:0000256" key="6">
    <source>
        <dbReference type="RuleBase" id="RU365090"/>
    </source>
</evidence>
<comment type="function">
    <text evidence="1 6">Catalyzes the insertion of molybdate into adenylated molybdopterin with the concomitant release of AMP.</text>
</comment>
<dbReference type="InterPro" id="IPR008284">
    <property type="entry name" value="MoCF_biosynth_CS"/>
</dbReference>
<dbReference type="Gene3D" id="2.40.340.10">
    <property type="entry name" value="MoeA, C-terminal, domain IV"/>
    <property type="match status" value="1"/>
</dbReference>
<gene>
    <name evidence="8" type="ORF">SAMN05421512_104366</name>
</gene>
<dbReference type="AlphaFoldDB" id="A0A285SAB1"/>
<evidence type="ECO:0000256" key="2">
    <source>
        <dbReference type="ARBA" id="ARBA00005046"/>
    </source>
</evidence>
<dbReference type="Pfam" id="PF00994">
    <property type="entry name" value="MoCF_biosynth"/>
    <property type="match status" value="1"/>
</dbReference>
<evidence type="ECO:0000256" key="4">
    <source>
        <dbReference type="ARBA" id="ARBA00023150"/>
    </source>
</evidence>
<dbReference type="SMART" id="SM00852">
    <property type="entry name" value="MoCF_biosynth"/>
    <property type="match status" value="1"/>
</dbReference>
<keyword evidence="4 6" id="KW-0501">Molybdenum cofactor biosynthesis</keyword>
<dbReference type="InterPro" id="IPR001453">
    <property type="entry name" value="MoaB/Mog_dom"/>
</dbReference>
<sequence>MAPTRRLLDDCFLHDRDRLRHAEALAILRERIVPVAGQESVALGEAHARILARSVAASQNVPLADNSAVDGYAFLHERYLSAGDGLLPVSARIAAGHPLEAPLAAGSAARIFTGALMPEGADTVAMQEDCEVTERDGRTFVHIPPGLKPGANRRRAGEDLKAGEMLVAAGTRLRPQDIAAIASTGADRVEVFRKLRVALVSSGDELRRPGVPLPAGGVYDSNHFLLSGLVAASGVEVSDLGILPDRAEAVQAALSAAALTHDVIVTTGGASRGEEDHFVSAIDELGSRHMWQLAIKPGRPMNFGRIGDCVTLGLPGNPVAAMVCGLLYVLPVLSALGGGAFFEPVRYQIPAAFSVPKKKPDRREFYRGILDRDADGRTVVRKFARDGSGLITSLREADGLIEIPEEATSIVEGQPVDFISFGDYGLAAR</sequence>